<keyword evidence="1" id="KW-0479">Metal-binding</keyword>
<keyword evidence="9" id="KW-1185">Reference proteome</keyword>
<evidence type="ECO:0000256" key="6">
    <source>
        <dbReference type="SAM" id="MobiDB-lite"/>
    </source>
</evidence>
<protein>
    <recommendedName>
        <fullName evidence="7">C2H2-type domain-containing protein</fullName>
    </recommendedName>
</protein>
<keyword evidence="3 5" id="KW-0863">Zinc-finger</keyword>
<keyword evidence="2" id="KW-0677">Repeat</keyword>
<name>A0A4Z2BJW2_9TELE</name>
<dbReference type="Gene3D" id="3.30.160.60">
    <property type="entry name" value="Classic Zinc Finger"/>
    <property type="match status" value="1"/>
</dbReference>
<organism evidence="8 9">
    <name type="scientific">Takifugu bimaculatus</name>
    <dbReference type="NCBI Taxonomy" id="433685"/>
    <lineage>
        <taxon>Eukaryota</taxon>
        <taxon>Metazoa</taxon>
        <taxon>Chordata</taxon>
        <taxon>Craniata</taxon>
        <taxon>Vertebrata</taxon>
        <taxon>Euteleostomi</taxon>
        <taxon>Actinopterygii</taxon>
        <taxon>Neopterygii</taxon>
        <taxon>Teleostei</taxon>
        <taxon>Neoteleostei</taxon>
        <taxon>Acanthomorphata</taxon>
        <taxon>Eupercaria</taxon>
        <taxon>Tetraodontiformes</taxon>
        <taxon>Tetradontoidea</taxon>
        <taxon>Tetraodontidae</taxon>
        <taxon>Takifugu</taxon>
    </lineage>
</organism>
<accession>A0A4Z2BJW2</accession>
<feature type="region of interest" description="Disordered" evidence="6">
    <location>
        <begin position="33"/>
        <end position="136"/>
    </location>
</feature>
<dbReference type="GO" id="GO:0008270">
    <property type="term" value="F:zinc ion binding"/>
    <property type="evidence" value="ECO:0007669"/>
    <property type="project" value="UniProtKB-KW"/>
</dbReference>
<evidence type="ECO:0000256" key="2">
    <source>
        <dbReference type="ARBA" id="ARBA00022737"/>
    </source>
</evidence>
<dbReference type="EMBL" id="SWLE01000013">
    <property type="protein sequence ID" value="TNM92664.1"/>
    <property type="molecule type" value="Genomic_DNA"/>
</dbReference>
<comment type="caution">
    <text evidence="8">The sequence shown here is derived from an EMBL/GenBank/DDBJ whole genome shotgun (WGS) entry which is preliminary data.</text>
</comment>
<evidence type="ECO:0000313" key="8">
    <source>
        <dbReference type="EMBL" id="TNM92664.1"/>
    </source>
</evidence>
<feature type="region of interest" description="Disordered" evidence="6">
    <location>
        <begin position="221"/>
        <end position="243"/>
    </location>
</feature>
<dbReference type="FunFam" id="3.30.160.60:FF:000100">
    <property type="entry name" value="Zinc finger 45-like"/>
    <property type="match status" value="1"/>
</dbReference>
<sequence length="243" mass="27808">MSIAQILRSLVKQRLAAAAEEICGLVERTLAEYEEERGRSKEENQRQLRLHRTEDQEPSLKKNAFSVQKDWSSSLDPEPSHTNVEHWTSQDRRQIRSSEEAEITVKVEDEDDEDPQVSQTRPEALGNNGGAISSEPGQKVCLDLRLKTGDVGWKETTEHELGLNFVEIPVRDAGPDVRKKPFHCPECGKRFTRNSHLKIHMRIPHGRETLQLLFLQQKIHPEDRSGQPPDHSHGRKTTRLLPL</sequence>
<feature type="compositionally biased region" description="Basic and acidic residues" evidence="6">
    <location>
        <begin position="36"/>
        <end position="60"/>
    </location>
</feature>
<dbReference type="PROSITE" id="PS00028">
    <property type="entry name" value="ZINC_FINGER_C2H2_1"/>
    <property type="match status" value="1"/>
</dbReference>
<evidence type="ECO:0000256" key="4">
    <source>
        <dbReference type="ARBA" id="ARBA00022833"/>
    </source>
</evidence>
<feature type="domain" description="C2H2-type" evidence="7">
    <location>
        <begin position="182"/>
        <end position="210"/>
    </location>
</feature>
<feature type="compositionally biased region" description="Polar residues" evidence="6">
    <location>
        <begin position="65"/>
        <end position="87"/>
    </location>
</feature>
<keyword evidence="4" id="KW-0862">Zinc</keyword>
<evidence type="ECO:0000256" key="3">
    <source>
        <dbReference type="ARBA" id="ARBA00022771"/>
    </source>
</evidence>
<dbReference type="Proteomes" id="UP000516260">
    <property type="component" value="Chromosome 20"/>
</dbReference>
<evidence type="ECO:0000259" key="7">
    <source>
        <dbReference type="PROSITE" id="PS50157"/>
    </source>
</evidence>
<dbReference type="InterPro" id="IPR036236">
    <property type="entry name" value="Znf_C2H2_sf"/>
</dbReference>
<dbReference type="InterPro" id="IPR013087">
    <property type="entry name" value="Znf_C2H2_type"/>
</dbReference>
<dbReference type="SUPFAM" id="SSF57667">
    <property type="entry name" value="beta-beta-alpha zinc fingers"/>
    <property type="match status" value="1"/>
</dbReference>
<gene>
    <name evidence="8" type="ORF">fugu_018066</name>
</gene>
<evidence type="ECO:0000313" key="9">
    <source>
        <dbReference type="Proteomes" id="UP000516260"/>
    </source>
</evidence>
<reference evidence="8 9" key="1">
    <citation type="submission" date="2019-04" db="EMBL/GenBank/DDBJ databases">
        <title>The sequence and de novo assembly of Takifugu bimaculatus genome using PacBio and Hi-C technologies.</title>
        <authorList>
            <person name="Xu P."/>
            <person name="Liu B."/>
            <person name="Zhou Z."/>
        </authorList>
    </citation>
    <scope>NUCLEOTIDE SEQUENCE [LARGE SCALE GENOMIC DNA]</scope>
    <source>
        <strain evidence="8">TB-2018</strain>
        <tissue evidence="8">Muscle</tissue>
    </source>
</reference>
<proteinExistence type="predicted"/>
<evidence type="ECO:0000256" key="1">
    <source>
        <dbReference type="ARBA" id="ARBA00022723"/>
    </source>
</evidence>
<dbReference type="Pfam" id="PF00096">
    <property type="entry name" value="zf-C2H2"/>
    <property type="match status" value="1"/>
</dbReference>
<feature type="compositionally biased region" description="Basic residues" evidence="6">
    <location>
        <begin position="233"/>
        <end position="243"/>
    </location>
</feature>
<dbReference type="PROSITE" id="PS50157">
    <property type="entry name" value="ZINC_FINGER_C2H2_2"/>
    <property type="match status" value="1"/>
</dbReference>
<feature type="compositionally biased region" description="Basic and acidic residues" evidence="6">
    <location>
        <begin position="88"/>
        <end position="107"/>
    </location>
</feature>
<evidence type="ECO:0000256" key="5">
    <source>
        <dbReference type="PROSITE-ProRule" id="PRU00042"/>
    </source>
</evidence>
<dbReference type="AlphaFoldDB" id="A0A4Z2BJW2"/>